<evidence type="ECO:0000313" key="2">
    <source>
        <dbReference type="EMBL" id="MBW4329827.1"/>
    </source>
</evidence>
<dbReference type="Proteomes" id="UP001197214">
    <property type="component" value="Unassembled WGS sequence"/>
</dbReference>
<protein>
    <recommendedName>
        <fullName evidence="4">DUF3617 family protein</fullName>
    </recommendedName>
</protein>
<keyword evidence="1" id="KW-0732">Signal</keyword>
<name>A0ABS6XHZ4_9SPHN</name>
<organism evidence="2 3">
    <name type="scientific">Stakelama flava</name>
    <dbReference type="NCBI Taxonomy" id="2860338"/>
    <lineage>
        <taxon>Bacteria</taxon>
        <taxon>Pseudomonadati</taxon>
        <taxon>Pseudomonadota</taxon>
        <taxon>Alphaproteobacteria</taxon>
        <taxon>Sphingomonadales</taxon>
        <taxon>Sphingomonadaceae</taxon>
        <taxon>Stakelama</taxon>
    </lineage>
</organism>
<reference evidence="2 3" key="1">
    <citation type="submission" date="2021-07" db="EMBL/GenBank/DDBJ databases">
        <title>Stakelama flava sp. nov., a novel endophytic bacterium isolated from branch of Kandelia candel.</title>
        <authorList>
            <person name="Tuo L."/>
        </authorList>
    </citation>
    <scope>NUCLEOTIDE SEQUENCE [LARGE SCALE GENOMIC DNA]</scope>
    <source>
        <strain evidence="2 3">CBK3Z-3</strain>
    </source>
</reference>
<keyword evidence="3" id="KW-1185">Reference proteome</keyword>
<evidence type="ECO:0008006" key="4">
    <source>
        <dbReference type="Google" id="ProtNLM"/>
    </source>
</evidence>
<evidence type="ECO:0000313" key="3">
    <source>
        <dbReference type="Proteomes" id="UP001197214"/>
    </source>
</evidence>
<feature type="signal peptide" evidence="1">
    <location>
        <begin position="1"/>
        <end position="21"/>
    </location>
</feature>
<sequence>MSIRLWSRLSIAALLPLMAAAGTPKSGLAVIDALEAGKWQLTEQGKPDGFHRTVCLPDKVSLIQVVHPGAQCSRFVIDNQPRTGTVHYTCPGDGHGRTTLRLETPRRVEIDTQGMWDGLPFKTLVDARKVGTCRAR</sequence>
<comment type="caution">
    <text evidence="2">The sequence shown here is derived from an EMBL/GenBank/DDBJ whole genome shotgun (WGS) entry which is preliminary data.</text>
</comment>
<dbReference type="RefSeq" id="WP_219236932.1">
    <property type="nucleotide sequence ID" value="NZ_JAHWZX010000002.1"/>
</dbReference>
<feature type="chain" id="PRO_5045364737" description="DUF3617 family protein" evidence="1">
    <location>
        <begin position="22"/>
        <end position="136"/>
    </location>
</feature>
<evidence type="ECO:0000256" key="1">
    <source>
        <dbReference type="SAM" id="SignalP"/>
    </source>
</evidence>
<proteinExistence type="predicted"/>
<accession>A0ABS6XHZ4</accession>
<gene>
    <name evidence="2" type="ORF">KY084_02920</name>
</gene>
<dbReference type="EMBL" id="JAHWZX010000002">
    <property type="protein sequence ID" value="MBW4329827.1"/>
    <property type="molecule type" value="Genomic_DNA"/>
</dbReference>